<dbReference type="InterPro" id="IPR001789">
    <property type="entry name" value="Sig_transdc_resp-reg_receiver"/>
</dbReference>
<dbReference type="Proteomes" id="UP001352263">
    <property type="component" value="Unassembled WGS sequence"/>
</dbReference>
<dbReference type="InterPro" id="IPR011006">
    <property type="entry name" value="CheY-like_superfamily"/>
</dbReference>
<feature type="modified residue" description="4-aspartylphosphate" evidence="2">
    <location>
        <position position="53"/>
    </location>
</feature>
<sequence>MSNRILVIEDNPANLELMVYLLNAYGYQAMTATDGLSGLAVARRERPNLVLCDVHLPGLNGYGVIAILKSEPTLASIPVVAVTALAMTGDRERLLNAGFDGYISKPVEPERFVGAIEQYLDIPNAGGRQPAAGPDSALSTVTNRSKDGDHTDR</sequence>
<dbReference type="Gene3D" id="3.40.50.2300">
    <property type="match status" value="1"/>
</dbReference>
<dbReference type="RefSeq" id="WP_326507752.1">
    <property type="nucleotide sequence ID" value="NZ_JAWIIV010000015.1"/>
</dbReference>
<feature type="compositionally biased region" description="Basic and acidic residues" evidence="3">
    <location>
        <begin position="144"/>
        <end position="153"/>
    </location>
</feature>
<evidence type="ECO:0000259" key="4">
    <source>
        <dbReference type="PROSITE" id="PS50110"/>
    </source>
</evidence>
<dbReference type="Pfam" id="PF00072">
    <property type="entry name" value="Response_reg"/>
    <property type="match status" value="1"/>
</dbReference>
<evidence type="ECO:0000256" key="3">
    <source>
        <dbReference type="SAM" id="MobiDB-lite"/>
    </source>
</evidence>
<proteinExistence type="predicted"/>
<evidence type="ECO:0000256" key="1">
    <source>
        <dbReference type="ARBA" id="ARBA00022553"/>
    </source>
</evidence>
<dbReference type="EMBL" id="JAWIIV010000015">
    <property type="protein sequence ID" value="MEC4721044.1"/>
    <property type="molecule type" value="Genomic_DNA"/>
</dbReference>
<dbReference type="SUPFAM" id="SSF52172">
    <property type="entry name" value="CheY-like"/>
    <property type="match status" value="1"/>
</dbReference>
<protein>
    <submittedName>
        <fullName evidence="5">Response regulator</fullName>
    </submittedName>
</protein>
<evidence type="ECO:0000256" key="2">
    <source>
        <dbReference type="PROSITE-ProRule" id="PRU00169"/>
    </source>
</evidence>
<feature type="region of interest" description="Disordered" evidence="3">
    <location>
        <begin position="124"/>
        <end position="153"/>
    </location>
</feature>
<dbReference type="PANTHER" id="PTHR44591">
    <property type="entry name" value="STRESS RESPONSE REGULATOR PROTEIN 1"/>
    <property type="match status" value="1"/>
</dbReference>
<dbReference type="PANTHER" id="PTHR44591:SF3">
    <property type="entry name" value="RESPONSE REGULATORY DOMAIN-CONTAINING PROTEIN"/>
    <property type="match status" value="1"/>
</dbReference>
<dbReference type="InterPro" id="IPR050595">
    <property type="entry name" value="Bact_response_regulator"/>
</dbReference>
<evidence type="ECO:0000313" key="5">
    <source>
        <dbReference type="EMBL" id="MEC4721044.1"/>
    </source>
</evidence>
<keyword evidence="1 2" id="KW-0597">Phosphoprotein</keyword>
<dbReference type="SMART" id="SM00448">
    <property type="entry name" value="REC"/>
    <property type="match status" value="1"/>
</dbReference>
<name>A0ABU6JBL4_9BURK</name>
<feature type="domain" description="Response regulatory" evidence="4">
    <location>
        <begin position="4"/>
        <end position="120"/>
    </location>
</feature>
<gene>
    <name evidence="5" type="ORF">RY831_17905</name>
</gene>
<keyword evidence="6" id="KW-1185">Reference proteome</keyword>
<organism evidence="5 6">
    <name type="scientific">Noviherbaspirillum album</name>
    <dbReference type="NCBI Taxonomy" id="3080276"/>
    <lineage>
        <taxon>Bacteria</taxon>
        <taxon>Pseudomonadati</taxon>
        <taxon>Pseudomonadota</taxon>
        <taxon>Betaproteobacteria</taxon>
        <taxon>Burkholderiales</taxon>
        <taxon>Oxalobacteraceae</taxon>
        <taxon>Noviherbaspirillum</taxon>
    </lineage>
</organism>
<accession>A0ABU6JBL4</accession>
<evidence type="ECO:0000313" key="6">
    <source>
        <dbReference type="Proteomes" id="UP001352263"/>
    </source>
</evidence>
<dbReference type="PROSITE" id="PS50110">
    <property type="entry name" value="RESPONSE_REGULATORY"/>
    <property type="match status" value="1"/>
</dbReference>
<reference evidence="5 6" key="1">
    <citation type="submission" date="2023-10" db="EMBL/GenBank/DDBJ databases">
        <title>Noviherbaspirillum sp. CPCC 100848 genome assembly.</title>
        <authorList>
            <person name="Li X.Y."/>
            <person name="Fang X.M."/>
        </authorList>
    </citation>
    <scope>NUCLEOTIDE SEQUENCE [LARGE SCALE GENOMIC DNA]</scope>
    <source>
        <strain evidence="5 6">CPCC 100848</strain>
    </source>
</reference>
<comment type="caution">
    <text evidence="5">The sequence shown here is derived from an EMBL/GenBank/DDBJ whole genome shotgun (WGS) entry which is preliminary data.</text>
</comment>